<name>A0A266M0Q7_PSEFR</name>
<dbReference type="InterPro" id="IPR013096">
    <property type="entry name" value="Cupin_2"/>
</dbReference>
<dbReference type="Gene3D" id="2.60.120.10">
    <property type="entry name" value="Jelly Rolls"/>
    <property type="match status" value="1"/>
</dbReference>
<protein>
    <submittedName>
        <fullName evidence="3">Cupin</fullName>
    </submittedName>
</protein>
<comment type="caution">
    <text evidence="3">The sequence shown here is derived from an EMBL/GenBank/DDBJ whole genome shotgun (WGS) entry which is preliminary data.</text>
</comment>
<evidence type="ECO:0000313" key="4">
    <source>
        <dbReference type="Proteomes" id="UP000216113"/>
    </source>
</evidence>
<sequence length="138" mass="14872">MHPLLTLKALLLPCACLLLLGCASPPTAVKVEQLLKTGQSWIGTPYTWPHGKPEFTVVKITLPANTALKWHTHPMPNIAYVVAGELMVETEDGLHKTTLKPGQVLPEMVNTSHRGTSGKAPVELIVFYAGTPGMPLSN</sequence>
<evidence type="ECO:0000259" key="2">
    <source>
        <dbReference type="Pfam" id="PF07883"/>
    </source>
</evidence>
<feature type="signal peptide" evidence="1">
    <location>
        <begin position="1"/>
        <end position="28"/>
    </location>
</feature>
<dbReference type="SUPFAM" id="SSF51182">
    <property type="entry name" value="RmlC-like cupins"/>
    <property type="match status" value="1"/>
</dbReference>
<dbReference type="CDD" id="cd02236">
    <property type="entry name" value="cupin_CV2614-like"/>
    <property type="match status" value="1"/>
</dbReference>
<dbReference type="Pfam" id="PF07883">
    <property type="entry name" value="Cupin_2"/>
    <property type="match status" value="1"/>
</dbReference>
<dbReference type="InterPro" id="IPR011051">
    <property type="entry name" value="RmlC_Cupin_sf"/>
</dbReference>
<evidence type="ECO:0000256" key="1">
    <source>
        <dbReference type="SAM" id="SignalP"/>
    </source>
</evidence>
<dbReference type="Proteomes" id="UP000216113">
    <property type="component" value="Unassembled WGS sequence"/>
</dbReference>
<feature type="domain" description="Cupin type-2" evidence="2">
    <location>
        <begin position="60"/>
        <end position="127"/>
    </location>
</feature>
<organism evidence="3 4">
    <name type="scientific">Pseudomonas fragi</name>
    <dbReference type="NCBI Taxonomy" id="296"/>
    <lineage>
        <taxon>Bacteria</taxon>
        <taxon>Pseudomonadati</taxon>
        <taxon>Pseudomonadota</taxon>
        <taxon>Gammaproteobacteria</taxon>
        <taxon>Pseudomonadales</taxon>
        <taxon>Pseudomonadaceae</taxon>
        <taxon>Pseudomonas</taxon>
    </lineage>
</organism>
<proteinExistence type="predicted"/>
<dbReference type="InterPro" id="IPR014710">
    <property type="entry name" value="RmlC-like_jellyroll"/>
</dbReference>
<evidence type="ECO:0000313" key="3">
    <source>
        <dbReference type="EMBL" id="OZY43217.1"/>
    </source>
</evidence>
<gene>
    <name evidence="3" type="ORF">CJF43_03350</name>
</gene>
<keyword evidence="1" id="KW-0732">Signal</keyword>
<accession>A0A266M0Q7</accession>
<dbReference type="AlphaFoldDB" id="A0A266M0Q7"/>
<reference evidence="3 4" key="1">
    <citation type="submission" date="2017-08" db="EMBL/GenBank/DDBJ databases">
        <title>Genomic and metabolic characterisation of spoilage-associated Pseudomonas species.</title>
        <authorList>
            <person name="Stanborough T."/>
            <person name="Fegan N."/>
            <person name="Powell S.M."/>
            <person name="Singh T."/>
            <person name="Tamplin M.L."/>
            <person name="Chandry P.S."/>
        </authorList>
    </citation>
    <scope>NUCLEOTIDE SEQUENCE [LARGE SCALE GENOMIC DNA]</scope>
    <source>
        <strain evidence="3 4">F1820</strain>
    </source>
</reference>
<dbReference type="EMBL" id="NQKL01000002">
    <property type="protein sequence ID" value="OZY43217.1"/>
    <property type="molecule type" value="Genomic_DNA"/>
</dbReference>
<dbReference type="RefSeq" id="WP_095027955.1">
    <property type="nucleotide sequence ID" value="NZ_NQKL01000002.1"/>
</dbReference>
<feature type="chain" id="PRO_5012017759" evidence="1">
    <location>
        <begin position="29"/>
        <end position="138"/>
    </location>
</feature>